<accession>A0A0F9RAP6</accession>
<gene>
    <name evidence="1" type="ORF">LCGC14_0617400</name>
</gene>
<protein>
    <recommendedName>
        <fullName evidence="2">HAD family hydrolase</fullName>
    </recommendedName>
</protein>
<dbReference type="EMBL" id="LAZR01001041">
    <property type="protein sequence ID" value="KKN51959.1"/>
    <property type="molecule type" value="Genomic_DNA"/>
</dbReference>
<dbReference type="Pfam" id="PF13419">
    <property type="entry name" value="HAD_2"/>
    <property type="match status" value="1"/>
</dbReference>
<evidence type="ECO:0000313" key="1">
    <source>
        <dbReference type="EMBL" id="KKN51959.1"/>
    </source>
</evidence>
<dbReference type="InterPro" id="IPR023198">
    <property type="entry name" value="PGP-like_dom2"/>
</dbReference>
<reference evidence="1" key="1">
    <citation type="journal article" date="2015" name="Nature">
        <title>Complex archaea that bridge the gap between prokaryotes and eukaryotes.</title>
        <authorList>
            <person name="Spang A."/>
            <person name="Saw J.H."/>
            <person name="Jorgensen S.L."/>
            <person name="Zaremba-Niedzwiedzka K."/>
            <person name="Martijn J."/>
            <person name="Lind A.E."/>
            <person name="van Eijk R."/>
            <person name="Schleper C."/>
            <person name="Guy L."/>
            <person name="Ettema T.J."/>
        </authorList>
    </citation>
    <scope>NUCLEOTIDE SEQUENCE</scope>
</reference>
<dbReference type="InterPro" id="IPR006439">
    <property type="entry name" value="HAD-SF_hydro_IA"/>
</dbReference>
<dbReference type="Gene3D" id="1.10.150.240">
    <property type="entry name" value="Putative phosphatase, domain 2"/>
    <property type="match status" value="1"/>
</dbReference>
<proteinExistence type="predicted"/>
<comment type="caution">
    <text evidence="1">The sequence shown here is derived from an EMBL/GenBank/DDBJ whole genome shotgun (WGS) entry which is preliminary data.</text>
</comment>
<organism evidence="1">
    <name type="scientific">marine sediment metagenome</name>
    <dbReference type="NCBI Taxonomy" id="412755"/>
    <lineage>
        <taxon>unclassified sequences</taxon>
        <taxon>metagenomes</taxon>
        <taxon>ecological metagenomes</taxon>
    </lineage>
</organism>
<dbReference type="NCBIfam" id="TIGR01549">
    <property type="entry name" value="HAD-SF-IA-v1"/>
    <property type="match status" value="1"/>
</dbReference>
<evidence type="ECO:0008006" key="2">
    <source>
        <dbReference type="Google" id="ProtNLM"/>
    </source>
</evidence>
<dbReference type="SFLD" id="SFLDG01129">
    <property type="entry name" value="C1.5:_HAD__Beta-PGM__Phosphata"/>
    <property type="match status" value="1"/>
</dbReference>
<dbReference type="SFLD" id="SFLDS00003">
    <property type="entry name" value="Haloacid_Dehalogenase"/>
    <property type="match status" value="1"/>
</dbReference>
<dbReference type="InterPro" id="IPR050155">
    <property type="entry name" value="HAD-like_hydrolase_sf"/>
</dbReference>
<dbReference type="PRINTS" id="PR00413">
    <property type="entry name" value="HADHALOGNASE"/>
</dbReference>
<dbReference type="InterPro" id="IPR041492">
    <property type="entry name" value="HAD_2"/>
</dbReference>
<dbReference type="InterPro" id="IPR023214">
    <property type="entry name" value="HAD_sf"/>
</dbReference>
<dbReference type="AlphaFoldDB" id="A0A0F9RAP6"/>
<dbReference type="GO" id="GO:0008967">
    <property type="term" value="F:phosphoglycolate phosphatase activity"/>
    <property type="evidence" value="ECO:0007669"/>
    <property type="project" value="TreeGrafter"/>
</dbReference>
<sequence>MHSKNKIKAIVWDLDGTLIHFKIDSIGARRITIDILLYHGVNKKHLSIKKGIMDNIEIAKEIFMSKGYNERQIEDILREIDGEISKIEYKAALNASVIPGIEDVVKFVKKMNLKQAIYTLNKYIHAKISLEKVNLKEYFDVIIGRDNIENAKPHPDHLLEICRKLEVVPNEIVVIGDTSRDIDGAINVGAYSIALLTKLANIEALQKADITIEEKEIPTKLIKEIEKLL</sequence>
<dbReference type="InterPro" id="IPR036412">
    <property type="entry name" value="HAD-like_sf"/>
</dbReference>
<name>A0A0F9RAP6_9ZZZZ</name>
<dbReference type="GO" id="GO:0006281">
    <property type="term" value="P:DNA repair"/>
    <property type="evidence" value="ECO:0007669"/>
    <property type="project" value="TreeGrafter"/>
</dbReference>
<dbReference type="PANTHER" id="PTHR43434:SF22">
    <property type="entry name" value="PHOSPHOGLYCOLATE PHOSPHATASE"/>
    <property type="match status" value="1"/>
</dbReference>
<dbReference type="PANTHER" id="PTHR43434">
    <property type="entry name" value="PHOSPHOGLYCOLATE PHOSPHATASE"/>
    <property type="match status" value="1"/>
</dbReference>
<dbReference type="SUPFAM" id="SSF56784">
    <property type="entry name" value="HAD-like"/>
    <property type="match status" value="1"/>
</dbReference>
<dbReference type="Gene3D" id="3.40.50.1000">
    <property type="entry name" value="HAD superfamily/HAD-like"/>
    <property type="match status" value="1"/>
</dbReference>